<feature type="region of interest" description="Disordered" evidence="1">
    <location>
        <begin position="1"/>
        <end position="21"/>
    </location>
</feature>
<dbReference type="AlphaFoldDB" id="A0A4S5BYM6"/>
<dbReference type="RefSeq" id="WP_136405091.1">
    <property type="nucleotide sequence ID" value="NZ_SSWX01000002.1"/>
</dbReference>
<accession>A0A4S5BYM6</accession>
<organism evidence="2 3">
    <name type="scientific">Lampropedia aestuarii</name>
    <dbReference type="NCBI Taxonomy" id="2562762"/>
    <lineage>
        <taxon>Bacteria</taxon>
        <taxon>Pseudomonadati</taxon>
        <taxon>Pseudomonadota</taxon>
        <taxon>Betaproteobacteria</taxon>
        <taxon>Burkholderiales</taxon>
        <taxon>Comamonadaceae</taxon>
        <taxon>Lampropedia</taxon>
    </lineage>
</organism>
<dbReference type="EMBL" id="SSWX01000002">
    <property type="protein sequence ID" value="THJ36185.1"/>
    <property type="molecule type" value="Genomic_DNA"/>
</dbReference>
<keyword evidence="3" id="KW-1185">Reference proteome</keyword>
<comment type="caution">
    <text evidence="2">The sequence shown here is derived from an EMBL/GenBank/DDBJ whole genome shotgun (WGS) entry which is preliminary data.</text>
</comment>
<evidence type="ECO:0000313" key="3">
    <source>
        <dbReference type="Proteomes" id="UP000306236"/>
    </source>
</evidence>
<sequence length="174" mass="18951">MQTEIQEKSLLGEGRPNKPAPATSIQRVLDACIALSNAEQNITADNVVDLTGLKRDKVQYMLKDLKTRGDLHSSTRGVYTLVESHPEARAISLTIACNGMTKVEIGDEILEVTPAEARQIAMLFAGRATEAAVIESSRAHMLLATELSAQVEKLKKDVAALRQVQDKRQMALGL</sequence>
<reference evidence="2 3" key="1">
    <citation type="submission" date="2019-04" db="EMBL/GenBank/DDBJ databases">
        <title>Lampropedia sp YIM MLB12 draf genome.</title>
        <authorList>
            <person name="Wang Y.-X."/>
        </authorList>
    </citation>
    <scope>NUCLEOTIDE SEQUENCE [LARGE SCALE GENOMIC DNA]</scope>
    <source>
        <strain evidence="2 3">YIM MLB12</strain>
    </source>
</reference>
<name>A0A4S5BYM6_9BURK</name>
<proteinExistence type="predicted"/>
<evidence type="ECO:0000313" key="2">
    <source>
        <dbReference type="EMBL" id="THJ36185.1"/>
    </source>
</evidence>
<dbReference type="Proteomes" id="UP000306236">
    <property type="component" value="Unassembled WGS sequence"/>
</dbReference>
<dbReference type="OrthoDB" id="6686991at2"/>
<gene>
    <name evidence="2" type="ORF">E8K88_02665</name>
</gene>
<protein>
    <submittedName>
        <fullName evidence="2">Uncharacterized protein</fullName>
    </submittedName>
</protein>
<evidence type="ECO:0000256" key="1">
    <source>
        <dbReference type="SAM" id="MobiDB-lite"/>
    </source>
</evidence>